<gene>
    <name evidence="1" type="ORF">RRG08_025443</name>
</gene>
<sequence length="92" mass="10604">MDKILSSPIWVSRSTAIKGFDFTRISESSRHRQQHLTPQRIRTLPDIYDEDLSPLDLGNGRRHNGRALLHHIIQGLGIFKTLLGQTHLTFYL</sequence>
<comment type="caution">
    <text evidence="1">The sequence shown here is derived from an EMBL/GenBank/DDBJ whole genome shotgun (WGS) entry which is preliminary data.</text>
</comment>
<accession>A0AAE1DC03</accession>
<evidence type="ECO:0000313" key="1">
    <source>
        <dbReference type="EMBL" id="KAK3764926.1"/>
    </source>
</evidence>
<organism evidence="1 2">
    <name type="scientific">Elysia crispata</name>
    <name type="common">lettuce slug</name>
    <dbReference type="NCBI Taxonomy" id="231223"/>
    <lineage>
        <taxon>Eukaryota</taxon>
        <taxon>Metazoa</taxon>
        <taxon>Spiralia</taxon>
        <taxon>Lophotrochozoa</taxon>
        <taxon>Mollusca</taxon>
        <taxon>Gastropoda</taxon>
        <taxon>Heterobranchia</taxon>
        <taxon>Euthyneura</taxon>
        <taxon>Panpulmonata</taxon>
        <taxon>Sacoglossa</taxon>
        <taxon>Placobranchoidea</taxon>
        <taxon>Plakobranchidae</taxon>
        <taxon>Elysia</taxon>
    </lineage>
</organism>
<name>A0AAE1DC03_9GAST</name>
<protein>
    <submittedName>
        <fullName evidence="1">Uncharacterized protein</fullName>
    </submittedName>
</protein>
<dbReference type="AlphaFoldDB" id="A0AAE1DC03"/>
<dbReference type="Proteomes" id="UP001283361">
    <property type="component" value="Unassembled WGS sequence"/>
</dbReference>
<dbReference type="EMBL" id="JAWDGP010004366">
    <property type="protein sequence ID" value="KAK3764926.1"/>
    <property type="molecule type" value="Genomic_DNA"/>
</dbReference>
<proteinExistence type="predicted"/>
<evidence type="ECO:0000313" key="2">
    <source>
        <dbReference type="Proteomes" id="UP001283361"/>
    </source>
</evidence>
<reference evidence="1" key="1">
    <citation type="journal article" date="2023" name="G3 (Bethesda)">
        <title>A reference genome for the long-term kleptoplast-retaining sea slug Elysia crispata morphotype clarki.</title>
        <authorList>
            <person name="Eastman K.E."/>
            <person name="Pendleton A.L."/>
            <person name="Shaikh M.A."/>
            <person name="Suttiyut T."/>
            <person name="Ogas R."/>
            <person name="Tomko P."/>
            <person name="Gavelis G."/>
            <person name="Widhalm J.R."/>
            <person name="Wisecaver J.H."/>
        </authorList>
    </citation>
    <scope>NUCLEOTIDE SEQUENCE</scope>
    <source>
        <strain evidence="1">ECLA1</strain>
    </source>
</reference>
<keyword evidence="2" id="KW-1185">Reference proteome</keyword>